<feature type="transmembrane region" description="Helical" evidence="1">
    <location>
        <begin position="159"/>
        <end position="181"/>
    </location>
</feature>
<keyword evidence="4" id="KW-1185">Reference proteome</keyword>
<keyword evidence="1" id="KW-0812">Transmembrane</keyword>
<protein>
    <recommendedName>
        <fullName evidence="2">DUF7344 domain-containing protein</fullName>
    </recommendedName>
</protein>
<accession>A0A2Z2HSZ4</accession>
<evidence type="ECO:0000313" key="4">
    <source>
        <dbReference type="Proteomes" id="UP000250088"/>
    </source>
</evidence>
<dbReference type="Pfam" id="PF24035">
    <property type="entry name" value="DUF7344"/>
    <property type="match status" value="1"/>
</dbReference>
<feature type="transmembrane region" description="Helical" evidence="1">
    <location>
        <begin position="130"/>
        <end position="153"/>
    </location>
</feature>
<dbReference type="KEGG" id="naj:B1756_11575"/>
<proteinExistence type="predicted"/>
<gene>
    <name evidence="3" type="ORF">B1756_11575</name>
</gene>
<evidence type="ECO:0000259" key="2">
    <source>
        <dbReference type="Pfam" id="PF24035"/>
    </source>
</evidence>
<evidence type="ECO:0000313" key="3">
    <source>
        <dbReference type="EMBL" id="ARS90299.1"/>
    </source>
</evidence>
<name>A0A2Z2HSZ4_9EURY</name>
<keyword evidence="1" id="KW-0472">Membrane</keyword>
<dbReference type="Proteomes" id="UP000250088">
    <property type="component" value="Chromosome"/>
</dbReference>
<sequence>MKHSQAVSDSRTDRSSDMTLSKDDILEVMSNSRRRFVFHYLRQRGTEPTSVRQLSEHVAAWELEKDVTELASEDRRRVQTALHQFHLPKMDDLGFVDYDARRGEVKLTEETAQLDIYLDIVPGIDVPWGLYYLGLTGVNVCVLTLAMVGVYPFSLASGLSWALFVVLTFGVSALAHAYINLNQHRYGIGDRPAELDS</sequence>
<dbReference type="InterPro" id="IPR055768">
    <property type="entry name" value="DUF7344"/>
</dbReference>
<feature type="domain" description="DUF7344" evidence="2">
    <location>
        <begin position="27"/>
        <end position="105"/>
    </location>
</feature>
<dbReference type="EMBL" id="CP019893">
    <property type="protein sequence ID" value="ARS90299.1"/>
    <property type="molecule type" value="Genomic_DNA"/>
</dbReference>
<dbReference type="AlphaFoldDB" id="A0A2Z2HSZ4"/>
<reference evidence="4" key="1">
    <citation type="submission" date="2017-02" db="EMBL/GenBank/DDBJ databases">
        <title>Natronthermophilus aegyptiacus gen. nov.,sp. nov., an aerobic, extremely halophilic alkalithermophilic archaeon isolated from the athalassohaline Wadi An Natrun, Egypt.</title>
        <authorList>
            <person name="Zhao B."/>
        </authorList>
    </citation>
    <scope>NUCLEOTIDE SEQUENCE [LARGE SCALE GENOMIC DNA]</scope>
    <source>
        <strain evidence="4">JW/NM-HA 15</strain>
    </source>
</reference>
<organism evidence="3 4">
    <name type="scientific">Natrarchaeobaculum aegyptiacum</name>
    <dbReference type="NCBI Taxonomy" id="745377"/>
    <lineage>
        <taxon>Archaea</taxon>
        <taxon>Methanobacteriati</taxon>
        <taxon>Methanobacteriota</taxon>
        <taxon>Stenosarchaea group</taxon>
        <taxon>Halobacteria</taxon>
        <taxon>Halobacteriales</taxon>
        <taxon>Natrialbaceae</taxon>
        <taxon>Natrarchaeobaculum</taxon>
    </lineage>
</organism>
<keyword evidence="1" id="KW-1133">Transmembrane helix</keyword>
<evidence type="ECO:0000256" key="1">
    <source>
        <dbReference type="SAM" id="Phobius"/>
    </source>
</evidence>